<keyword evidence="5" id="KW-1185">Reference proteome</keyword>
<dbReference type="AlphaFoldDB" id="A0A812NT94"/>
<dbReference type="GO" id="GO:0035556">
    <property type="term" value="P:intracellular signal transduction"/>
    <property type="evidence" value="ECO:0007669"/>
    <property type="project" value="InterPro"/>
</dbReference>
<keyword evidence="2 3" id="KW-0175">Coiled coil</keyword>
<dbReference type="EMBL" id="CAJNJA010014093">
    <property type="protein sequence ID" value="CAE7335579.1"/>
    <property type="molecule type" value="Genomic_DNA"/>
</dbReference>
<evidence type="ECO:0000256" key="2">
    <source>
        <dbReference type="ARBA" id="ARBA00023054"/>
    </source>
</evidence>
<dbReference type="PANTHER" id="PTHR19423:SF1">
    <property type="entry name" value="SH3 DOMAIN-BINDING PROTEIN 5"/>
    <property type="match status" value="1"/>
</dbReference>
<dbReference type="PANTHER" id="PTHR19423">
    <property type="entry name" value="SH3 DOMAIN-BINDING PROTEIN 5"/>
    <property type="match status" value="1"/>
</dbReference>
<name>A0A812NT94_9DINO</name>
<proteinExistence type="inferred from homology"/>
<reference evidence="4" key="1">
    <citation type="submission" date="2021-02" db="EMBL/GenBank/DDBJ databases">
        <authorList>
            <person name="Dougan E. K."/>
            <person name="Rhodes N."/>
            <person name="Thang M."/>
            <person name="Chan C."/>
        </authorList>
    </citation>
    <scope>NUCLEOTIDE SEQUENCE</scope>
</reference>
<feature type="non-terminal residue" evidence="4">
    <location>
        <position position="187"/>
    </location>
</feature>
<dbReference type="Proteomes" id="UP000601435">
    <property type="component" value="Unassembled WGS sequence"/>
</dbReference>
<sequence length="187" mass="21965">NRTSSEVNAFERQASEAQARYKKLLEQWSRVYEELRAHYGASIDRVKPYFEAAQTFRYASERVQVVVREFSAAASQHSQAKAELRNIETRLAYGAHKVRLDRDQQDGLSRATVRVLRCRQERDRREQEYAESLREYEDAKAMLEDLKHKLGEALIKRYEPIFRQLQQHQLTLSAEQQRIASFSEKAA</sequence>
<dbReference type="InterPro" id="IPR007940">
    <property type="entry name" value="SH3BP5"/>
</dbReference>
<dbReference type="GO" id="GO:0005737">
    <property type="term" value="C:cytoplasm"/>
    <property type="evidence" value="ECO:0007669"/>
    <property type="project" value="TreeGrafter"/>
</dbReference>
<feature type="non-terminal residue" evidence="4">
    <location>
        <position position="1"/>
    </location>
</feature>
<evidence type="ECO:0000256" key="3">
    <source>
        <dbReference type="SAM" id="Coils"/>
    </source>
</evidence>
<accession>A0A812NT94</accession>
<dbReference type="OrthoDB" id="446789at2759"/>
<evidence type="ECO:0000256" key="1">
    <source>
        <dbReference type="ARBA" id="ARBA00007796"/>
    </source>
</evidence>
<gene>
    <name evidence="4" type="primary">sh3bp5l</name>
    <name evidence="4" type="ORF">SNEC2469_LOCUS8573</name>
</gene>
<evidence type="ECO:0000313" key="4">
    <source>
        <dbReference type="EMBL" id="CAE7335579.1"/>
    </source>
</evidence>
<feature type="coiled-coil region" evidence="3">
    <location>
        <begin position="122"/>
        <end position="156"/>
    </location>
</feature>
<dbReference type="GO" id="GO:0004860">
    <property type="term" value="F:protein kinase inhibitor activity"/>
    <property type="evidence" value="ECO:0007669"/>
    <property type="project" value="TreeGrafter"/>
</dbReference>
<organism evidence="4 5">
    <name type="scientific">Symbiodinium necroappetens</name>
    <dbReference type="NCBI Taxonomy" id="1628268"/>
    <lineage>
        <taxon>Eukaryota</taxon>
        <taxon>Sar</taxon>
        <taxon>Alveolata</taxon>
        <taxon>Dinophyceae</taxon>
        <taxon>Suessiales</taxon>
        <taxon>Symbiodiniaceae</taxon>
        <taxon>Symbiodinium</taxon>
    </lineage>
</organism>
<comment type="similarity">
    <text evidence="1">Belongs to the SH3BP5 family.</text>
</comment>
<dbReference type="Pfam" id="PF05276">
    <property type="entry name" value="SH3BP5"/>
    <property type="match status" value="1"/>
</dbReference>
<evidence type="ECO:0000313" key="5">
    <source>
        <dbReference type="Proteomes" id="UP000601435"/>
    </source>
</evidence>
<comment type="caution">
    <text evidence="4">The sequence shown here is derived from an EMBL/GenBank/DDBJ whole genome shotgun (WGS) entry which is preliminary data.</text>
</comment>
<protein>
    <submittedName>
        <fullName evidence="4">Sh3bp5l protein</fullName>
    </submittedName>
</protein>